<dbReference type="AlphaFoldDB" id="A0A815EI65"/>
<evidence type="ECO:0000259" key="2">
    <source>
        <dbReference type="PROSITE" id="PS50208"/>
    </source>
</evidence>
<dbReference type="Gene3D" id="3.40.50.1460">
    <property type="match status" value="1"/>
</dbReference>
<proteinExistence type="predicted"/>
<feature type="region of interest" description="Disordered" evidence="1">
    <location>
        <begin position="257"/>
        <end position="368"/>
    </location>
</feature>
<comment type="caution">
    <text evidence="3">The sequence shown here is derived from an EMBL/GenBank/DDBJ whole genome shotgun (WGS) entry which is preliminary data.</text>
</comment>
<evidence type="ECO:0000313" key="3">
    <source>
        <dbReference type="EMBL" id="CAF1315101.1"/>
    </source>
</evidence>
<sequence>MTSSVGYKRKIGLVIGINQYPRDSLQYCINDATDLTNTLQSIGFQITLGKDCDLIKFRNIIDTFIKTIERDDLVLFYYAGHGKQNEDENYLLPSDYNYDYSGHERDYIVNNGVNVKYIMNKIEDKICRITIYLFDCCRSKIRTRDPDGKQGLSSINAPAQTLIVFACAPGKAVLDETKNNKNGSFIENLLKHISTPDKDIDEVMKIVAGDVNRQTFGFQLPYRTSSLIDLVYLVTNNNQDQSNTQLQSSAIFSPSIIDKQDNHKQTSGSQSVTQESSENSSKIRSSSEFSHSDNDSMASSTDIKRQLSSFSESTQLDNANEAFKTQEISNMNTPHCSTTPFKDDDTSISSNSTQSPDKTSQGKSSTFV</sequence>
<feature type="domain" description="Caspase family p20" evidence="2">
    <location>
        <begin position="31"/>
        <end position="85"/>
    </location>
</feature>
<feature type="compositionally biased region" description="Polar residues" evidence="1">
    <location>
        <begin position="265"/>
        <end position="274"/>
    </location>
</feature>
<reference evidence="3" key="1">
    <citation type="submission" date="2021-02" db="EMBL/GenBank/DDBJ databases">
        <authorList>
            <person name="Nowell W R."/>
        </authorList>
    </citation>
    <scope>NUCLEOTIDE SEQUENCE</scope>
</reference>
<dbReference type="Pfam" id="PF00656">
    <property type="entry name" value="Peptidase_C14"/>
    <property type="match status" value="1"/>
</dbReference>
<dbReference type="EMBL" id="CAJNOG010000613">
    <property type="protein sequence ID" value="CAF1315101.1"/>
    <property type="molecule type" value="Genomic_DNA"/>
</dbReference>
<evidence type="ECO:0000256" key="1">
    <source>
        <dbReference type="SAM" id="MobiDB-lite"/>
    </source>
</evidence>
<feature type="compositionally biased region" description="Low complexity" evidence="1">
    <location>
        <begin position="275"/>
        <end position="289"/>
    </location>
</feature>
<feature type="compositionally biased region" description="Polar residues" evidence="1">
    <location>
        <begin position="326"/>
        <end position="340"/>
    </location>
</feature>
<organism evidence="3 5">
    <name type="scientific">Adineta steineri</name>
    <dbReference type="NCBI Taxonomy" id="433720"/>
    <lineage>
        <taxon>Eukaryota</taxon>
        <taxon>Metazoa</taxon>
        <taxon>Spiralia</taxon>
        <taxon>Gnathifera</taxon>
        <taxon>Rotifera</taxon>
        <taxon>Eurotatoria</taxon>
        <taxon>Bdelloidea</taxon>
        <taxon>Adinetida</taxon>
        <taxon>Adinetidae</taxon>
        <taxon>Adineta</taxon>
    </lineage>
</organism>
<dbReference type="SUPFAM" id="SSF52129">
    <property type="entry name" value="Caspase-like"/>
    <property type="match status" value="1"/>
</dbReference>
<dbReference type="GO" id="GO:0006508">
    <property type="term" value="P:proteolysis"/>
    <property type="evidence" value="ECO:0007669"/>
    <property type="project" value="InterPro"/>
</dbReference>
<dbReference type="Proteomes" id="UP000663844">
    <property type="component" value="Unassembled WGS sequence"/>
</dbReference>
<gene>
    <name evidence="3" type="ORF">JYZ213_LOCUS33080</name>
    <name evidence="4" type="ORF">OXD698_LOCUS1711</name>
</gene>
<protein>
    <recommendedName>
        <fullName evidence="2">Caspase family p20 domain-containing protein</fullName>
    </recommendedName>
</protein>
<dbReference type="EMBL" id="CAJOAZ010000051">
    <property type="protein sequence ID" value="CAF3508078.1"/>
    <property type="molecule type" value="Genomic_DNA"/>
</dbReference>
<dbReference type="GO" id="GO:0004197">
    <property type="term" value="F:cysteine-type endopeptidase activity"/>
    <property type="evidence" value="ECO:0007669"/>
    <property type="project" value="InterPro"/>
</dbReference>
<dbReference type="InterPro" id="IPR001309">
    <property type="entry name" value="Pept_C14_p20"/>
</dbReference>
<dbReference type="InterPro" id="IPR052039">
    <property type="entry name" value="Caspase-related_regulators"/>
</dbReference>
<dbReference type="Proteomes" id="UP000663845">
    <property type="component" value="Unassembled WGS sequence"/>
</dbReference>
<dbReference type="PANTHER" id="PTHR22576">
    <property type="entry name" value="MUCOSA ASSOCIATED LYMPHOID TISSUE LYMPHOMA TRANSLOCATION PROTEIN 1/PARACASPASE"/>
    <property type="match status" value="1"/>
</dbReference>
<name>A0A815EI65_9BILA</name>
<evidence type="ECO:0000313" key="4">
    <source>
        <dbReference type="EMBL" id="CAF3508078.1"/>
    </source>
</evidence>
<feature type="compositionally biased region" description="Polar residues" evidence="1">
    <location>
        <begin position="347"/>
        <end position="368"/>
    </location>
</feature>
<evidence type="ECO:0000313" key="5">
    <source>
        <dbReference type="Proteomes" id="UP000663845"/>
    </source>
</evidence>
<dbReference type="PROSITE" id="PS50208">
    <property type="entry name" value="CASPASE_P20"/>
    <property type="match status" value="1"/>
</dbReference>
<dbReference type="PANTHER" id="PTHR22576:SF37">
    <property type="entry name" value="MUCOSA-ASSOCIATED LYMPHOID TISSUE LYMPHOMA TRANSLOCATION PROTEIN 1"/>
    <property type="match status" value="1"/>
</dbReference>
<dbReference type="InterPro" id="IPR011600">
    <property type="entry name" value="Pept_C14_caspase"/>
</dbReference>
<accession>A0A815EI65</accession>
<feature type="compositionally biased region" description="Polar residues" evidence="1">
    <location>
        <begin position="297"/>
        <end position="318"/>
    </location>
</feature>
<dbReference type="InterPro" id="IPR029030">
    <property type="entry name" value="Caspase-like_dom_sf"/>
</dbReference>